<keyword evidence="4" id="KW-1185">Reference proteome</keyword>
<dbReference type="Pfam" id="PF00042">
    <property type="entry name" value="Globin"/>
    <property type="match status" value="1"/>
</dbReference>
<dbReference type="SUPFAM" id="SSF46458">
    <property type="entry name" value="Globin-like"/>
    <property type="match status" value="1"/>
</dbReference>
<dbReference type="InterPro" id="IPR012292">
    <property type="entry name" value="Globin/Proto"/>
</dbReference>
<feature type="non-terminal residue" evidence="3">
    <location>
        <position position="1"/>
    </location>
</feature>
<dbReference type="CDD" id="cd01040">
    <property type="entry name" value="Mb-like"/>
    <property type="match status" value="1"/>
</dbReference>
<evidence type="ECO:0000259" key="2">
    <source>
        <dbReference type="PROSITE" id="PS01033"/>
    </source>
</evidence>
<keyword evidence="1" id="KW-0561">Oxygen transport</keyword>
<dbReference type="EMBL" id="BTSX01000003">
    <property type="protein sequence ID" value="GMS91362.1"/>
    <property type="molecule type" value="Genomic_DNA"/>
</dbReference>
<evidence type="ECO:0000313" key="4">
    <source>
        <dbReference type="Proteomes" id="UP001432027"/>
    </source>
</evidence>
<keyword evidence="1" id="KW-0479">Metal-binding</keyword>
<keyword evidence="1" id="KW-0349">Heme</keyword>
<dbReference type="Proteomes" id="UP001432027">
    <property type="component" value="Unassembled WGS sequence"/>
</dbReference>
<keyword evidence="1" id="KW-0813">Transport</keyword>
<reference evidence="3" key="1">
    <citation type="submission" date="2023-10" db="EMBL/GenBank/DDBJ databases">
        <title>Genome assembly of Pristionchus species.</title>
        <authorList>
            <person name="Yoshida K."/>
            <person name="Sommer R.J."/>
        </authorList>
    </citation>
    <scope>NUCLEOTIDE SEQUENCE</scope>
    <source>
        <strain evidence="3">RS0144</strain>
    </source>
</reference>
<dbReference type="Gene3D" id="1.10.490.10">
    <property type="entry name" value="Globins"/>
    <property type="match status" value="1"/>
</dbReference>
<dbReference type="InterPro" id="IPR000971">
    <property type="entry name" value="Globin"/>
</dbReference>
<accession>A0AAV5T711</accession>
<keyword evidence="1" id="KW-0408">Iron</keyword>
<comment type="caution">
    <text evidence="3">The sequence shown here is derived from an EMBL/GenBank/DDBJ whole genome shotgun (WGS) entry which is preliminary data.</text>
</comment>
<dbReference type="InterPro" id="IPR009050">
    <property type="entry name" value="Globin-like_sf"/>
</dbReference>
<dbReference type="GO" id="GO:0020037">
    <property type="term" value="F:heme binding"/>
    <property type="evidence" value="ECO:0007669"/>
    <property type="project" value="InterPro"/>
</dbReference>
<dbReference type="AlphaFoldDB" id="A0AAV5T711"/>
<evidence type="ECO:0000256" key="1">
    <source>
        <dbReference type="RuleBase" id="RU000356"/>
    </source>
</evidence>
<organism evidence="3 4">
    <name type="scientific">Pristionchus entomophagus</name>
    <dbReference type="NCBI Taxonomy" id="358040"/>
    <lineage>
        <taxon>Eukaryota</taxon>
        <taxon>Metazoa</taxon>
        <taxon>Ecdysozoa</taxon>
        <taxon>Nematoda</taxon>
        <taxon>Chromadorea</taxon>
        <taxon>Rhabditida</taxon>
        <taxon>Rhabditina</taxon>
        <taxon>Diplogasteromorpha</taxon>
        <taxon>Diplogasteroidea</taxon>
        <taxon>Neodiplogasteridae</taxon>
        <taxon>Pristionchus</taxon>
    </lineage>
</organism>
<comment type="similarity">
    <text evidence="1">Belongs to the globin family.</text>
</comment>
<dbReference type="GO" id="GO:0019825">
    <property type="term" value="F:oxygen binding"/>
    <property type="evidence" value="ECO:0007669"/>
    <property type="project" value="InterPro"/>
</dbReference>
<dbReference type="InterPro" id="IPR044399">
    <property type="entry name" value="Mb-like_M"/>
</dbReference>
<gene>
    <name evidence="3" type="ORF">PENTCL1PPCAC_13537</name>
</gene>
<dbReference type="PROSITE" id="PS01033">
    <property type="entry name" value="GLOBIN"/>
    <property type="match status" value="1"/>
</dbReference>
<evidence type="ECO:0000313" key="3">
    <source>
        <dbReference type="EMBL" id="GMS91362.1"/>
    </source>
</evidence>
<proteinExistence type="inferred from homology"/>
<dbReference type="GO" id="GO:0005344">
    <property type="term" value="F:oxygen carrier activity"/>
    <property type="evidence" value="ECO:0007669"/>
    <property type="project" value="UniProtKB-KW"/>
</dbReference>
<protein>
    <recommendedName>
        <fullName evidence="2">Globin domain-containing protein</fullName>
    </recommendedName>
</protein>
<feature type="non-terminal residue" evidence="3">
    <location>
        <position position="123"/>
    </location>
</feature>
<sequence length="123" mass="14288">LFNQYPPLKDHFVGAEEFMGQDPKEPTKFAKQGQRLLMAIHSIADAFDDSEVFEARVTDVVRRHWKHNVAPALWGVRIKLETTGFDSKQHLTMTFEDSWRQLGLRFNKVAQSTLQRMGLPFEK</sequence>
<feature type="domain" description="Globin" evidence="2">
    <location>
        <begin position="1"/>
        <end position="123"/>
    </location>
</feature>
<name>A0AAV5T711_9BILA</name>